<evidence type="ECO:0000313" key="7">
    <source>
        <dbReference type="EMBL" id="TCO08509.1"/>
    </source>
</evidence>
<comment type="similarity">
    <text evidence="6">Belongs to the Vsr family.</text>
</comment>
<dbReference type="Pfam" id="PF03852">
    <property type="entry name" value="Vsr"/>
    <property type="match status" value="1"/>
</dbReference>
<evidence type="ECO:0000256" key="1">
    <source>
        <dbReference type="ARBA" id="ARBA00022722"/>
    </source>
</evidence>
<reference evidence="7 8" key="1">
    <citation type="submission" date="2019-03" db="EMBL/GenBank/DDBJ databases">
        <title>Genomic Encyclopedia of Type Strains, Phase IV (KMG-IV): sequencing the most valuable type-strain genomes for metagenomic binning, comparative biology and taxonomic classification.</title>
        <authorList>
            <person name="Goeker M."/>
        </authorList>
    </citation>
    <scope>NUCLEOTIDE SEQUENCE [LARGE SCALE GENOMIC DNA]</scope>
    <source>
        <strain evidence="7 8">DSM 22958</strain>
    </source>
</reference>
<comment type="caution">
    <text evidence="7">The sequence shown here is derived from an EMBL/GenBank/DDBJ whole genome shotgun (WGS) entry which is preliminary data.</text>
</comment>
<dbReference type="GO" id="GO:0006298">
    <property type="term" value="P:mismatch repair"/>
    <property type="evidence" value="ECO:0007669"/>
    <property type="project" value="InterPro"/>
</dbReference>
<evidence type="ECO:0000256" key="3">
    <source>
        <dbReference type="ARBA" id="ARBA00022763"/>
    </source>
</evidence>
<dbReference type="EMBL" id="SLWL01000023">
    <property type="protein sequence ID" value="TCO08509.1"/>
    <property type="molecule type" value="Genomic_DNA"/>
</dbReference>
<sequence>MADIVDARTRSRMMRGIRGKNTRPELAIRRALHARGFRFRLHDRKLPGAPDLVFPKFRAVLFVHGCFWHGHGCHMFRWPATRAEFWRAKISHNQEVDARAVAALGAGGWRVAEVWECALRGRQRQSIDDVAASLAHWLAGDAPRLEIPDASDINLDEAAYGDDLS</sequence>
<keyword evidence="2 7" id="KW-0255">Endonuclease</keyword>
<dbReference type="NCBIfam" id="TIGR00632">
    <property type="entry name" value="vsr"/>
    <property type="match status" value="1"/>
</dbReference>
<dbReference type="CDD" id="cd00221">
    <property type="entry name" value="Vsr"/>
    <property type="match status" value="1"/>
</dbReference>
<evidence type="ECO:0000256" key="6">
    <source>
        <dbReference type="ARBA" id="ARBA00029466"/>
    </source>
</evidence>
<gene>
    <name evidence="7" type="ORF">EV666_12327</name>
</gene>
<keyword evidence="3" id="KW-0227">DNA damage</keyword>
<evidence type="ECO:0000256" key="5">
    <source>
        <dbReference type="ARBA" id="ARBA00023204"/>
    </source>
</evidence>
<dbReference type="GO" id="GO:0016787">
    <property type="term" value="F:hydrolase activity"/>
    <property type="evidence" value="ECO:0007669"/>
    <property type="project" value="UniProtKB-KW"/>
</dbReference>
<dbReference type="RefSeq" id="WP_132010632.1">
    <property type="nucleotide sequence ID" value="NZ_JBHUNN010000002.1"/>
</dbReference>
<evidence type="ECO:0000313" key="8">
    <source>
        <dbReference type="Proteomes" id="UP000294881"/>
    </source>
</evidence>
<protein>
    <submittedName>
        <fullName evidence="7">T/G mismatch-specific endonuclease</fullName>
    </submittedName>
</protein>
<dbReference type="SUPFAM" id="SSF52980">
    <property type="entry name" value="Restriction endonuclease-like"/>
    <property type="match status" value="1"/>
</dbReference>
<organism evidence="7 8">
    <name type="scientific">Camelimonas lactis</name>
    <dbReference type="NCBI Taxonomy" id="659006"/>
    <lineage>
        <taxon>Bacteria</taxon>
        <taxon>Pseudomonadati</taxon>
        <taxon>Pseudomonadota</taxon>
        <taxon>Alphaproteobacteria</taxon>
        <taxon>Hyphomicrobiales</taxon>
        <taxon>Chelatococcaceae</taxon>
        <taxon>Camelimonas</taxon>
    </lineage>
</organism>
<dbReference type="Proteomes" id="UP000294881">
    <property type="component" value="Unassembled WGS sequence"/>
</dbReference>
<dbReference type="InterPro" id="IPR011335">
    <property type="entry name" value="Restrct_endonuc-II-like"/>
</dbReference>
<dbReference type="Gene3D" id="3.40.960.10">
    <property type="entry name" value="VSR Endonuclease"/>
    <property type="match status" value="1"/>
</dbReference>
<evidence type="ECO:0000256" key="4">
    <source>
        <dbReference type="ARBA" id="ARBA00022801"/>
    </source>
</evidence>
<keyword evidence="8" id="KW-1185">Reference proteome</keyword>
<evidence type="ECO:0000256" key="2">
    <source>
        <dbReference type="ARBA" id="ARBA00022759"/>
    </source>
</evidence>
<proteinExistence type="inferred from homology"/>
<keyword evidence="4" id="KW-0378">Hydrolase</keyword>
<dbReference type="InterPro" id="IPR004603">
    <property type="entry name" value="DNA_mismatch_endonuc_vsr"/>
</dbReference>
<keyword evidence="1" id="KW-0540">Nuclease</keyword>
<dbReference type="OrthoDB" id="9801520at2"/>
<dbReference type="GO" id="GO:0004519">
    <property type="term" value="F:endonuclease activity"/>
    <property type="evidence" value="ECO:0007669"/>
    <property type="project" value="UniProtKB-KW"/>
</dbReference>
<name>A0A4R2GIT7_9HYPH</name>
<dbReference type="AlphaFoldDB" id="A0A4R2GIT7"/>
<accession>A0A4R2GIT7</accession>
<keyword evidence="5" id="KW-0234">DNA repair</keyword>